<evidence type="ECO:0000313" key="2">
    <source>
        <dbReference type="EMBL" id="AAV32160.1"/>
    </source>
</evidence>
<feature type="compositionally biased region" description="Basic residues" evidence="1">
    <location>
        <begin position="360"/>
        <end position="385"/>
    </location>
</feature>
<gene>
    <name evidence="2" type="ORF">OJ1333_C12.6</name>
</gene>
<dbReference type="EMBL" id="AC104712">
    <property type="protein sequence ID" value="AAV32160.1"/>
    <property type="molecule type" value="Genomic_DNA"/>
</dbReference>
<name>Q5WMS5_ORYSJ</name>
<organism evidence="2 3">
    <name type="scientific">Oryza sativa subsp. japonica</name>
    <name type="common">Rice</name>
    <dbReference type="NCBI Taxonomy" id="39947"/>
    <lineage>
        <taxon>Eukaryota</taxon>
        <taxon>Viridiplantae</taxon>
        <taxon>Streptophyta</taxon>
        <taxon>Embryophyta</taxon>
        <taxon>Tracheophyta</taxon>
        <taxon>Spermatophyta</taxon>
        <taxon>Magnoliopsida</taxon>
        <taxon>Liliopsida</taxon>
        <taxon>Poales</taxon>
        <taxon>Poaceae</taxon>
        <taxon>BOP clade</taxon>
        <taxon>Oryzoideae</taxon>
        <taxon>Oryzeae</taxon>
        <taxon>Oryzinae</taxon>
        <taxon>Oryza</taxon>
        <taxon>Oryza sativa</taxon>
    </lineage>
</organism>
<feature type="compositionally biased region" description="Polar residues" evidence="1">
    <location>
        <begin position="36"/>
        <end position="48"/>
    </location>
</feature>
<evidence type="ECO:0000256" key="1">
    <source>
        <dbReference type="SAM" id="MobiDB-lite"/>
    </source>
</evidence>
<reference evidence="3" key="2">
    <citation type="journal article" date="2008" name="Nucleic Acids Res.">
        <title>The rice annotation project database (RAP-DB): 2008 update.</title>
        <authorList>
            <consortium name="The rice annotation project (RAP)"/>
        </authorList>
    </citation>
    <scope>GENOME REANNOTATION</scope>
    <source>
        <strain evidence="3">cv. Nipponbare</strain>
    </source>
</reference>
<feature type="compositionally biased region" description="Basic and acidic residues" evidence="1">
    <location>
        <begin position="17"/>
        <end position="34"/>
    </location>
</feature>
<feature type="compositionally biased region" description="Basic residues" evidence="1">
    <location>
        <begin position="215"/>
        <end position="228"/>
    </location>
</feature>
<dbReference type="AlphaFoldDB" id="Q5WMS5"/>
<feature type="compositionally biased region" description="Low complexity" evidence="1">
    <location>
        <begin position="86"/>
        <end position="99"/>
    </location>
</feature>
<feature type="region of interest" description="Disordered" evidence="1">
    <location>
        <begin position="1"/>
        <end position="115"/>
    </location>
</feature>
<feature type="compositionally biased region" description="Basic and acidic residues" evidence="1">
    <location>
        <begin position="346"/>
        <end position="359"/>
    </location>
</feature>
<accession>Q5WMS5</accession>
<feature type="compositionally biased region" description="Basic residues" evidence="1">
    <location>
        <begin position="165"/>
        <end position="189"/>
    </location>
</feature>
<feature type="compositionally biased region" description="Polar residues" evidence="1">
    <location>
        <begin position="106"/>
        <end position="115"/>
    </location>
</feature>
<feature type="region of interest" description="Disordered" evidence="1">
    <location>
        <begin position="271"/>
        <end position="396"/>
    </location>
</feature>
<dbReference type="Proteomes" id="UP000000763">
    <property type="component" value="Chromosome 5"/>
</dbReference>
<feature type="region of interest" description="Disordered" evidence="1">
    <location>
        <begin position="150"/>
        <end position="249"/>
    </location>
</feature>
<evidence type="ECO:0000313" key="3">
    <source>
        <dbReference type="Proteomes" id="UP000000763"/>
    </source>
</evidence>
<reference evidence="3" key="1">
    <citation type="journal article" date="2005" name="Nature">
        <title>The map-based sequence of the rice genome.</title>
        <authorList>
            <consortium name="International rice genome sequencing project (IRGSP)"/>
            <person name="Matsumoto T."/>
            <person name="Wu J."/>
            <person name="Kanamori H."/>
            <person name="Katayose Y."/>
            <person name="Fujisawa M."/>
            <person name="Namiki N."/>
            <person name="Mizuno H."/>
            <person name="Yamamoto K."/>
            <person name="Antonio B.A."/>
            <person name="Baba T."/>
            <person name="Sakata K."/>
            <person name="Nagamura Y."/>
            <person name="Aoki H."/>
            <person name="Arikawa K."/>
            <person name="Arita K."/>
            <person name="Bito T."/>
            <person name="Chiden Y."/>
            <person name="Fujitsuka N."/>
            <person name="Fukunaka R."/>
            <person name="Hamada M."/>
            <person name="Harada C."/>
            <person name="Hayashi A."/>
            <person name="Hijishita S."/>
            <person name="Honda M."/>
            <person name="Hosokawa S."/>
            <person name="Ichikawa Y."/>
            <person name="Idonuma A."/>
            <person name="Iijima M."/>
            <person name="Ikeda M."/>
            <person name="Ikeno M."/>
            <person name="Ito K."/>
            <person name="Ito S."/>
            <person name="Ito T."/>
            <person name="Ito Y."/>
            <person name="Ito Y."/>
            <person name="Iwabuchi A."/>
            <person name="Kamiya K."/>
            <person name="Karasawa W."/>
            <person name="Kurita K."/>
            <person name="Katagiri S."/>
            <person name="Kikuta A."/>
            <person name="Kobayashi H."/>
            <person name="Kobayashi N."/>
            <person name="Machita K."/>
            <person name="Maehara T."/>
            <person name="Masukawa M."/>
            <person name="Mizubayashi T."/>
            <person name="Mukai Y."/>
            <person name="Nagasaki H."/>
            <person name="Nagata Y."/>
            <person name="Naito S."/>
            <person name="Nakashima M."/>
            <person name="Nakama Y."/>
            <person name="Nakamichi Y."/>
            <person name="Nakamura M."/>
            <person name="Meguro A."/>
            <person name="Negishi M."/>
            <person name="Ohta I."/>
            <person name="Ohta T."/>
            <person name="Okamoto M."/>
            <person name="Ono N."/>
            <person name="Saji S."/>
            <person name="Sakaguchi M."/>
            <person name="Sakai K."/>
            <person name="Shibata M."/>
            <person name="Shimokawa T."/>
            <person name="Song J."/>
            <person name="Takazaki Y."/>
            <person name="Terasawa K."/>
            <person name="Tsugane M."/>
            <person name="Tsuji K."/>
            <person name="Ueda S."/>
            <person name="Waki K."/>
            <person name="Yamagata H."/>
            <person name="Yamamoto M."/>
            <person name="Yamamoto S."/>
            <person name="Yamane H."/>
            <person name="Yoshiki S."/>
            <person name="Yoshihara R."/>
            <person name="Yukawa K."/>
            <person name="Zhong H."/>
            <person name="Yano M."/>
            <person name="Yuan Q."/>
            <person name="Ouyang S."/>
            <person name="Liu J."/>
            <person name="Jones K.M."/>
            <person name="Gansberger K."/>
            <person name="Moffat K."/>
            <person name="Hill J."/>
            <person name="Bera J."/>
            <person name="Fadrosh D."/>
            <person name="Jin S."/>
            <person name="Johri S."/>
            <person name="Kim M."/>
            <person name="Overton L."/>
            <person name="Reardon M."/>
            <person name="Tsitrin T."/>
            <person name="Vuong H."/>
            <person name="Weaver B."/>
            <person name="Ciecko A."/>
            <person name="Tallon L."/>
            <person name="Jackson J."/>
            <person name="Pai G."/>
            <person name="Aken S.V."/>
            <person name="Utterback T."/>
            <person name="Reidmuller S."/>
            <person name="Feldblyum T."/>
            <person name="Hsiao J."/>
            <person name="Zismann V."/>
            <person name="Iobst S."/>
            <person name="de Vazeille A.R."/>
            <person name="Buell C.R."/>
            <person name="Ying K."/>
            <person name="Li Y."/>
            <person name="Lu T."/>
            <person name="Huang Y."/>
            <person name="Zhao Q."/>
            <person name="Feng Q."/>
            <person name="Zhang L."/>
            <person name="Zhu J."/>
            <person name="Weng Q."/>
            <person name="Mu J."/>
            <person name="Lu Y."/>
            <person name="Fan D."/>
            <person name="Liu Y."/>
            <person name="Guan J."/>
            <person name="Zhang Y."/>
            <person name="Yu S."/>
            <person name="Liu X."/>
            <person name="Zhang Y."/>
            <person name="Hong G."/>
            <person name="Han B."/>
            <person name="Choisne N."/>
            <person name="Demange N."/>
            <person name="Orjeda G."/>
            <person name="Samain S."/>
            <person name="Cattolico L."/>
            <person name="Pelletier E."/>
            <person name="Couloux A."/>
            <person name="Segurens B."/>
            <person name="Wincker P."/>
            <person name="D'Hont A."/>
            <person name="Scarpelli C."/>
            <person name="Weissenbach J."/>
            <person name="Salanoubat M."/>
            <person name="Quetier F."/>
            <person name="Yu Y."/>
            <person name="Kim H.R."/>
            <person name="Rambo T."/>
            <person name="Currie J."/>
            <person name="Collura K."/>
            <person name="Luo M."/>
            <person name="Yang T."/>
            <person name="Ammiraju J.S.S."/>
            <person name="Engler F."/>
            <person name="Soderlund C."/>
            <person name="Wing R.A."/>
            <person name="Palmer L.E."/>
            <person name="de la Bastide M."/>
            <person name="Spiegel L."/>
            <person name="Nascimento L."/>
            <person name="Zutavern T."/>
            <person name="O'Shaughnessy A."/>
            <person name="Dike S."/>
            <person name="Dedhia N."/>
            <person name="Preston R."/>
            <person name="Balija V."/>
            <person name="McCombie W.R."/>
            <person name="Chow T."/>
            <person name="Chen H."/>
            <person name="Chung M."/>
            <person name="Chen C."/>
            <person name="Shaw J."/>
            <person name="Wu H."/>
            <person name="Hsiao K."/>
            <person name="Chao Y."/>
            <person name="Chu M."/>
            <person name="Cheng C."/>
            <person name="Hour A."/>
            <person name="Lee P."/>
            <person name="Lin S."/>
            <person name="Lin Y."/>
            <person name="Liou J."/>
            <person name="Liu S."/>
            <person name="Hsing Y."/>
            <person name="Raghuvanshi S."/>
            <person name="Mohanty A."/>
            <person name="Bharti A.K."/>
            <person name="Gaur A."/>
            <person name="Gupta V."/>
            <person name="Kumar D."/>
            <person name="Ravi V."/>
            <person name="Vij S."/>
            <person name="Kapur A."/>
            <person name="Khurana P."/>
            <person name="Khurana P."/>
            <person name="Khurana J.P."/>
            <person name="Tyagi A.K."/>
            <person name="Gaikwad K."/>
            <person name="Singh A."/>
            <person name="Dalal V."/>
            <person name="Srivastava S."/>
            <person name="Dixit A."/>
            <person name="Pal A.K."/>
            <person name="Ghazi I.A."/>
            <person name="Yadav M."/>
            <person name="Pandit A."/>
            <person name="Bhargava A."/>
            <person name="Sureshbabu K."/>
            <person name="Batra K."/>
            <person name="Sharma T.R."/>
            <person name="Mohapatra T."/>
            <person name="Singh N.K."/>
            <person name="Messing J."/>
            <person name="Nelson A.B."/>
            <person name="Fuks G."/>
            <person name="Kavchok S."/>
            <person name="Keizer G."/>
            <person name="Linton E."/>
            <person name="Llaca V."/>
            <person name="Song R."/>
            <person name="Tanyolac B."/>
            <person name="Young S."/>
            <person name="Ho-Il K."/>
            <person name="Hahn J.H."/>
            <person name="Sangsakoo G."/>
            <person name="Vanavichit A."/>
            <person name="de Mattos Luiz.A.T."/>
            <person name="Zimmer P.D."/>
            <person name="Malone G."/>
            <person name="Dellagostin O."/>
            <person name="de Oliveira A.C."/>
            <person name="Bevan M."/>
            <person name="Bancroft I."/>
            <person name="Minx P."/>
            <person name="Cordum H."/>
            <person name="Wilson R."/>
            <person name="Cheng Z."/>
            <person name="Jin W."/>
            <person name="Jiang J."/>
            <person name="Leong S.A."/>
            <person name="Iwama H."/>
            <person name="Gojobori T."/>
            <person name="Itoh T."/>
            <person name="Niimura Y."/>
            <person name="Fujii Y."/>
            <person name="Habara T."/>
            <person name="Sakai H."/>
            <person name="Sato Y."/>
            <person name="Wilson G."/>
            <person name="Kumar K."/>
            <person name="McCouch S."/>
            <person name="Juretic N."/>
            <person name="Hoen D."/>
            <person name="Wright S."/>
            <person name="Bruskiewich R."/>
            <person name="Bureau T."/>
            <person name="Miyao A."/>
            <person name="Hirochika H."/>
            <person name="Nishikawa T."/>
            <person name="Kadowaki K."/>
            <person name="Sugiura M."/>
            <person name="Burr B."/>
            <person name="Sasaki T."/>
        </authorList>
    </citation>
    <scope>NUCLEOTIDE SEQUENCE [LARGE SCALE GENOMIC DNA]</scope>
    <source>
        <strain evidence="3">cv. Nipponbare</strain>
    </source>
</reference>
<feature type="compositionally biased region" description="Basic and acidic residues" evidence="1">
    <location>
        <begin position="386"/>
        <end position="396"/>
    </location>
</feature>
<proteinExistence type="predicted"/>
<sequence>MVHGSTEADPVCQPRQVVDKRTPLDTTRAAHVETTRLPSGHTNTVTTRTSERLPTPVHGYWGRQPHNGHGRYQKDEDEGDEGEILTTTRRGVGTTTTNERGGDGSGTTEANGEGTTSAAILARRRDAAGATLGDAEARTKTMTGLRHYAEARTTNENGLTEGRTPRRAKPGTTRGRRRRRPGPMRRRRWQPAAAAQRRGRRGTRCCESDDGGGAVRRRAGRTMGRRSARTNGEDDDGHRRCSGGGEVRPRATLPLRCRRWRRRRRPVDWHGGRGCRSGCRRDRGRGGAGDSVPAKQRSSRRRGRRCDIDGGDGDVGRRTGDAAEAAGGRTVATTPLLPAGAHLRGSPRETEGRPGERRLLRCRGRRRHSRLARGRGGRGGWRRSARGKEKGDGGEG</sequence>
<protein>
    <submittedName>
        <fullName evidence="2">Uncharacterized protein</fullName>
    </submittedName>
</protein>